<keyword evidence="3" id="KW-1185">Reference proteome</keyword>
<protein>
    <submittedName>
        <fullName evidence="2">Uncharacterized protein</fullName>
    </submittedName>
</protein>
<feature type="region of interest" description="Disordered" evidence="1">
    <location>
        <begin position="184"/>
        <end position="214"/>
    </location>
</feature>
<dbReference type="AlphaFoldDB" id="A0AAP0KA96"/>
<feature type="compositionally biased region" description="Basic and acidic residues" evidence="1">
    <location>
        <begin position="204"/>
        <end position="214"/>
    </location>
</feature>
<dbReference type="EMBL" id="JBBNAG010000003">
    <property type="protein sequence ID" value="KAK9148881.1"/>
    <property type="molecule type" value="Genomic_DNA"/>
</dbReference>
<reference evidence="2 3" key="1">
    <citation type="submission" date="2024-01" db="EMBL/GenBank/DDBJ databases">
        <title>Genome assemblies of Stephania.</title>
        <authorList>
            <person name="Yang L."/>
        </authorList>
    </citation>
    <scope>NUCLEOTIDE SEQUENCE [LARGE SCALE GENOMIC DNA]</scope>
    <source>
        <strain evidence="2">JXDWG</strain>
        <tissue evidence="2">Leaf</tissue>
    </source>
</reference>
<feature type="region of interest" description="Disordered" evidence="1">
    <location>
        <begin position="1"/>
        <end position="127"/>
    </location>
</feature>
<sequence length="214" mass="23500">MEEVEGNEEDNHIGLGFFDTYDDEGGNLPDDSYKYTEEDDNSSIDGANEEDDDEVVDESQVAIGGKAQNGQAANQSDKESNGGEPADDTFDDTFIPHMYPSSLKIFEEEGPSTKEGENETIDKQVPQDHVMEPIQESHDEHNLKYQHKHAEEELEVEELKQLVQTSSTTLKQEFETMVKLQVAQGSGGSVEQTGPGSALATLGDMKEGSAEHNS</sequence>
<accession>A0AAP0KA96</accession>
<dbReference type="Proteomes" id="UP001419268">
    <property type="component" value="Unassembled WGS sequence"/>
</dbReference>
<proteinExistence type="predicted"/>
<comment type="caution">
    <text evidence="2">The sequence shown here is derived from an EMBL/GenBank/DDBJ whole genome shotgun (WGS) entry which is preliminary data.</text>
</comment>
<evidence type="ECO:0000256" key="1">
    <source>
        <dbReference type="SAM" id="MobiDB-lite"/>
    </source>
</evidence>
<evidence type="ECO:0000313" key="2">
    <source>
        <dbReference type="EMBL" id="KAK9148881.1"/>
    </source>
</evidence>
<evidence type="ECO:0000313" key="3">
    <source>
        <dbReference type="Proteomes" id="UP001419268"/>
    </source>
</evidence>
<organism evidence="2 3">
    <name type="scientific">Stephania cephalantha</name>
    <dbReference type="NCBI Taxonomy" id="152367"/>
    <lineage>
        <taxon>Eukaryota</taxon>
        <taxon>Viridiplantae</taxon>
        <taxon>Streptophyta</taxon>
        <taxon>Embryophyta</taxon>
        <taxon>Tracheophyta</taxon>
        <taxon>Spermatophyta</taxon>
        <taxon>Magnoliopsida</taxon>
        <taxon>Ranunculales</taxon>
        <taxon>Menispermaceae</taxon>
        <taxon>Menispermoideae</taxon>
        <taxon>Cissampelideae</taxon>
        <taxon>Stephania</taxon>
    </lineage>
</organism>
<feature type="compositionally biased region" description="Acidic residues" evidence="1">
    <location>
        <begin position="37"/>
        <end position="57"/>
    </location>
</feature>
<gene>
    <name evidence="2" type="ORF">Scep_007638</name>
</gene>
<name>A0AAP0KA96_9MAGN</name>
<feature type="compositionally biased region" description="Basic and acidic residues" evidence="1">
    <location>
        <begin position="105"/>
        <end position="127"/>
    </location>
</feature>